<dbReference type="Gene3D" id="6.20.50.110">
    <property type="entry name" value="Methyltransferase, zinc-binding domain"/>
    <property type="match status" value="1"/>
</dbReference>
<dbReference type="Pfam" id="PF08484">
    <property type="entry name" value="Methyltransf_14"/>
    <property type="match status" value="1"/>
</dbReference>
<dbReference type="InterPro" id="IPR029063">
    <property type="entry name" value="SAM-dependent_MTases_sf"/>
</dbReference>
<evidence type="ECO:0000313" key="4">
    <source>
        <dbReference type="Proteomes" id="UP000010384"/>
    </source>
</evidence>
<protein>
    <submittedName>
        <fullName evidence="3">C-methyltransferase</fullName>
    </submittedName>
</protein>
<dbReference type="HOGENOM" id="CLU_038800_1_0_3"/>
<reference evidence="3 4" key="1">
    <citation type="submission" date="2012-06" db="EMBL/GenBank/DDBJ databases">
        <title>Finished chromosome of genome of Chroococcidiopsis thermalis PCC 7203.</title>
        <authorList>
            <consortium name="US DOE Joint Genome Institute"/>
            <person name="Gugger M."/>
            <person name="Coursin T."/>
            <person name="Rippka R."/>
            <person name="Tandeau De Marsac N."/>
            <person name="Huntemann M."/>
            <person name="Wei C.-L."/>
            <person name="Han J."/>
            <person name="Detter J.C."/>
            <person name="Han C."/>
            <person name="Tapia R."/>
            <person name="Davenport K."/>
            <person name="Daligault H."/>
            <person name="Erkkila T."/>
            <person name="Gu W."/>
            <person name="Munk A.C.C."/>
            <person name="Teshima H."/>
            <person name="Xu Y."/>
            <person name="Chain P."/>
            <person name="Chen A."/>
            <person name="Krypides N."/>
            <person name="Mavromatis K."/>
            <person name="Markowitz V."/>
            <person name="Szeto E."/>
            <person name="Ivanova N."/>
            <person name="Mikhailova N."/>
            <person name="Ovchinnikova G."/>
            <person name="Pagani I."/>
            <person name="Pati A."/>
            <person name="Goodwin L."/>
            <person name="Peters L."/>
            <person name="Pitluck S."/>
            <person name="Woyke T."/>
            <person name="Kerfeld C."/>
        </authorList>
    </citation>
    <scope>NUCLEOTIDE SEQUENCE [LARGE SCALE GENOMIC DNA]</scope>
    <source>
        <strain evidence="3 4">PCC 7203</strain>
    </source>
</reference>
<dbReference type="Pfam" id="PF13489">
    <property type="entry name" value="Methyltransf_23"/>
    <property type="match status" value="1"/>
</dbReference>
<gene>
    <name evidence="3" type="ORF">Chro_0223</name>
</gene>
<dbReference type="AlphaFoldDB" id="K9TTS2"/>
<dbReference type="InterPro" id="IPR013691">
    <property type="entry name" value="MeTrfase_14"/>
</dbReference>
<sequence>MSKKCRFCGNELRYTFADLGMSPIANDNLTSEHLNRAEKFYPLHTYVCDRCLLVQLEEFESPEHIFGDGDYAYFSSYSESWLRHAKAYTELMVERFKFNSASQVVEIASNDGYLLQYFHQKGIPVLGVEPAANTAKAAAEKGIPTWVKFFGVNTAKEMVAEGKSADLLLGNNVLAHVPDVNDFIGGMKIVLKPNGILTMEFPHLLQLMQQNQFDTIYHEHFSYYSFITVEKMFAAHGLTLFDVEELSTHGGSLRIYGKHSDAVEPVVSNRVKQLKAKEAAAGLEDIETYLTFGEQVKATKRKLLKFLIEAKSQGKRIAAYGAPAKGNTLLNYCGVGKDFIDYTVDRSPYKQGLFLPGTHIPILHPDKIRETQPDYVLILPWNLKEEIMTQMAYIAEWGGQFVVPIPEVQVYPAIQQQVLSTIAS</sequence>
<dbReference type="OrthoDB" id="9815644at2"/>
<organism evidence="3 4">
    <name type="scientific">Chroococcidiopsis thermalis (strain PCC 7203)</name>
    <dbReference type="NCBI Taxonomy" id="251229"/>
    <lineage>
        <taxon>Bacteria</taxon>
        <taxon>Bacillati</taxon>
        <taxon>Cyanobacteriota</taxon>
        <taxon>Cyanophyceae</taxon>
        <taxon>Chroococcidiopsidales</taxon>
        <taxon>Chroococcidiopsidaceae</taxon>
        <taxon>Chroococcidiopsis</taxon>
    </lineage>
</organism>
<evidence type="ECO:0000259" key="2">
    <source>
        <dbReference type="Pfam" id="PF08484"/>
    </source>
</evidence>
<dbReference type="eggNOG" id="COG0500">
    <property type="taxonomic scope" value="Bacteria"/>
</dbReference>
<dbReference type="CDD" id="cd02440">
    <property type="entry name" value="AdoMet_MTases"/>
    <property type="match status" value="1"/>
</dbReference>
<keyword evidence="3" id="KW-0808">Transferase</keyword>
<name>K9TTS2_CHRTP</name>
<accession>K9TTS2</accession>
<dbReference type="GO" id="GO:0008168">
    <property type="term" value="F:methyltransferase activity"/>
    <property type="evidence" value="ECO:0007669"/>
    <property type="project" value="UniProtKB-KW"/>
</dbReference>
<evidence type="ECO:0000259" key="1">
    <source>
        <dbReference type="Pfam" id="PF08421"/>
    </source>
</evidence>
<dbReference type="SUPFAM" id="SSF53335">
    <property type="entry name" value="S-adenosyl-L-methionine-dependent methyltransferases"/>
    <property type="match status" value="1"/>
</dbReference>
<dbReference type="Gene3D" id="6.10.250.3100">
    <property type="match status" value="1"/>
</dbReference>
<dbReference type="Proteomes" id="UP000010384">
    <property type="component" value="Chromosome"/>
</dbReference>
<dbReference type="GO" id="GO:0032259">
    <property type="term" value="P:methylation"/>
    <property type="evidence" value="ECO:0007669"/>
    <property type="project" value="UniProtKB-KW"/>
</dbReference>
<dbReference type="PANTHER" id="PTHR43861:SF5">
    <property type="entry name" value="BLL5978 PROTEIN"/>
    <property type="match status" value="1"/>
</dbReference>
<proteinExistence type="predicted"/>
<dbReference type="InterPro" id="IPR013630">
    <property type="entry name" value="Methyltransf_Zn-bd_dom_put"/>
</dbReference>
<keyword evidence="4" id="KW-1185">Reference proteome</keyword>
<dbReference type="KEGG" id="cthe:Chro_0223"/>
<feature type="domain" description="C-methyltransferase" evidence="2">
    <location>
        <begin position="248"/>
        <end position="406"/>
    </location>
</feature>
<dbReference type="InterPro" id="IPR038576">
    <property type="entry name" value="Methyltransf_Zn-bd_dom_put_sf"/>
</dbReference>
<feature type="domain" description="Methyltransferase putative zinc binding" evidence="1">
    <location>
        <begin position="5"/>
        <end position="66"/>
    </location>
</feature>
<keyword evidence="3" id="KW-0489">Methyltransferase</keyword>
<evidence type="ECO:0000313" key="3">
    <source>
        <dbReference type="EMBL" id="AFY85778.1"/>
    </source>
</evidence>
<dbReference type="STRING" id="251229.Chro_0223"/>
<dbReference type="Gene3D" id="3.40.50.150">
    <property type="entry name" value="Vaccinia Virus protein VP39"/>
    <property type="match status" value="1"/>
</dbReference>
<dbReference type="PANTHER" id="PTHR43861">
    <property type="entry name" value="TRANS-ACONITATE 2-METHYLTRANSFERASE-RELATED"/>
    <property type="match status" value="1"/>
</dbReference>
<dbReference type="Pfam" id="PF08421">
    <property type="entry name" value="Methyltransf_13"/>
    <property type="match status" value="1"/>
</dbReference>
<dbReference type="InParanoid" id="K9TTS2"/>
<dbReference type="Gene3D" id="3.40.50.720">
    <property type="entry name" value="NAD(P)-binding Rossmann-like Domain"/>
    <property type="match status" value="1"/>
</dbReference>
<dbReference type="PATRIC" id="fig|251229.3.peg.274"/>
<dbReference type="EMBL" id="CP003597">
    <property type="protein sequence ID" value="AFY85778.1"/>
    <property type="molecule type" value="Genomic_DNA"/>
</dbReference>
<dbReference type="RefSeq" id="WP_015152329.1">
    <property type="nucleotide sequence ID" value="NC_019695.1"/>
</dbReference>